<dbReference type="InterPro" id="IPR046901">
    <property type="entry name" value="ABC-3C_MC5"/>
</dbReference>
<organism evidence="1 2">
    <name type="scientific">Danxiaibacter flavus</name>
    <dbReference type="NCBI Taxonomy" id="3049108"/>
    <lineage>
        <taxon>Bacteria</taxon>
        <taxon>Pseudomonadati</taxon>
        <taxon>Bacteroidota</taxon>
        <taxon>Chitinophagia</taxon>
        <taxon>Chitinophagales</taxon>
        <taxon>Chitinophagaceae</taxon>
        <taxon>Danxiaibacter</taxon>
    </lineage>
</organism>
<dbReference type="Pfam" id="PF20291">
    <property type="entry name" value="MC5"/>
    <property type="match status" value="1"/>
</dbReference>
<gene>
    <name evidence="1" type="ORF">QTN47_21945</name>
</gene>
<protein>
    <submittedName>
        <fullName evidence="1">Uncharacterized protein</fullName>
    </submittedName>
</protein>
<sequence>MLSLLHYIKDEEVHFDKLKIWDFYLAFPSQVRGIAFPSNLRKLKENVFKYKENPYEHLSDPKRIFERMKTYQLSAAKCLASYGFIDSQSLLKNKIVKTKKEIPGELLEKLNNLTTEKSNIIKLIVNEFVDLPLYGRNGLKARTGLIDFKYDPRT</sequence>
<evidence type="ECO:0000313" key="1">
    <source>
        <dbReference type="EMBL" id="MEX6690188.1"/>
    </source>
</evidence>
<dbReference type="Proteomes" id="UP001560573">
    <property type="component" value="Unassembled WGS sequence"/>
</dbReference>
<comment type="caution">
    <text evidence="1">The sequence shown here is derived from an EMBL/GenBank/DDBJ whole genome shotgun (WGS) entry which is preliminary data.</text>
</comment>
<proteinExistence type="predicted"/>
<dbReference type="RefSeq" id="WP_369331601.1">
    <property type="nucleotide sequence ID" value="NZ_JAULBC010000008.1"/>
</dbReference>
<dbReference type="EMBL" id="JAULBC010000008">
    <property type="protein sequence ID" value="MEX6690188.1"/>
    <property type="molecule type" value="Genomic_DNA"/>
</dbReference>
<reference evidence="1 2" key="1">
    <citation type="submission" date="2023-07" db="EMBL/GenBank/DDBJ databases">
        <authorList>
            <person name="Lian W.-H."/>
        </authorList>
    </citation>
    <scope>NUCLEOTIDE SEQUENCE [LARGE SCALE GENOMIC DNA]</scope>
    <source>
        <strain evidence="1 2">SYSU DXS3180</strain>
    </source>
</reference>
<accession>A0ABV3ZK35</accession>
<keyword evidence="2" id="KW-1185">Reference proteome</keyword>
<name>A0ABV3ZK35_9BACT</name>
<evidence type="ECO:0000313" key="2">
    <source>
        <dbReference type="Proteomes" id="UP001560573"/>
    </source>
</evidence>